<dbReference type="Proteomes" id="UP000622245">
    <property type="component" value="Unassembled WGS sequence"/>
</dbReference>
<proteinExistence type="predicted"/>
<evidence type="ECO:0000313" key="2">
    <source>
        <dbReference type="Proteomes" id="UP000622245"/>
    </source>
</evidence>
<evidence type="ECO:0000313" key="1">
    <source>
        <dbReference type="EMBL" id="MBM0274790.1"/>
    </source>
</evidence>
<accession>A0ABS1YBK8</accession>
<organism evidence="1 2">
    <name type="scientific">Micromonospora tarensis</name>
    <dbReference type="NCBI Taxonomy" id="2806100"/>
    <lineage>
        <taxon>Bacteria</taxon>
        <taxon>Bacillati</taxon>
        <taxon>Actinomycetota</taxon>
        <taxon>Actinomycetes</taxon>
        <taxon>Micromonosporales</taxon>
        <taxon>Micromonosporaceae</taxon>
        <taxon>Micromonospora</taxon>
    </lineage>
</organism>
<gene>
    <name evidence="1" type="ORF">JM949_04665</name>
</gene>
<dbReference type="EMBL" id="JAEVHL010000012">
    <property type="protein sequence ID" value="MBM0274790.1"/>
    <property type="molecule type" value="Genomic_DNA"/>
</dbReference>
<reference evidence="1 2" key="1">
    <citation type="submission" date="2021-01" db="EMBL/GenBank/DDBJ databases">
        <title>Draft genome sequence of Micromonospora sp. strain STR1s_6.</title>
        <authorList>
            <person name="Karlyshev A."/>
            <person name="Jawad R."/>
        </authorList>
    </citation>
    <scope>NUCLEOTIDE SEQUENCE [LARGE SCALE GENOMIC DNA]</scope>
    <source>
        <strain evidence="1 2">STR1S-6</strain>
    </source>
</reference>
<comment type="caution">
    <text evidence="1">The sequence shown here is derived from an EMBL/GenBank/DDBJ whole genome shotgun (WGS) entry which is preliminary data.</text>
</comment>
<sequence length="63" mass="7198">MAATDTAQWGLLFVLDARRHRWTLFSPDAEYAALFAPAAHTLNLDVNIFTTKFPCWNSGWRIT</sequence>
<protein>
    <submittedName>
        <fullName evidence="1">Uncharacterized protein</fullName>
    </submittedName>
</protein>
<name>A0ABS1YBK8_9ACTN</name>
<keyword evidence="2" id="KW-1185">Reference proteome</keyword>